<dbReference type="InterPro" id="IPR052574">
    <property type="entry name" value="CDIRP"/>
</dbReference>
<sequence>MKQQFSKRTRLVSALLTLAMVFTFLPFSAFAETTGDDDIAIDETNFPDEDFREYLKTATYYDKDTGTHKKINTDGNGVLSLAERTQVTRIDVSSLKVLNLKGIEHFPELRELKCENRHIPQLDLSQNTKLEILYCKNNELTKLDLSKNPKITILDCSDNKLEKLDVSHQNLECLYCSNNNLDELNVKNSENLRELTCTGNQLTKLDVDVAHKKKLEKLSCGNNKLESLIIGENRLLKELNCEHNQLPQLSLSNLEGLERLRCSENKLTTLDVSGSPLLEELRYAHNQLTSLNLEQNTKLGSWNTDAWTNYNTYTVTLTPERTFNLSTLSGGAFDVSKVITLNGGIVNGNILTVNEGVNKVTYSYRCSDNVTSVFALDVTGTGGIPGGGSTGGGSTGGGTVPPVTPPSGGGSTGVSGGSDGGAGIAVLAIGGAAVAGLVGYGVYNHVAAQKLRALLPPDVSLPENRAKTALLLWDTAGRPEPAEAPAFADVADPDTAKAAQWCVEQGLMKRRLNGRFGPDGTVPAYRILNAYRQLTGQ</sequence>
<evidence type="ECO:0000313" key="7">
    <source>
        <dbReference type="Proteomes" id="UP001263246"/>
    </source>
</evidence>
<name>A0ABU3TWJ7_9FIRM</name>
<keyword evidence="4" id="KW-1133">Transmembrane helix</keyword>
<feature type="chain" id="PRO_5047140592" description="Leucine-rich repeat domain-containing protein" evidence="5">
    <location>
        <begin position="32"/>
        <end position="537"/>
    </location>
</feature>
<feature type="signal peptide" evidence="5">
    <location>
        <begin position="1"/>
        <end position="31"/>
    </location>
</feature>
<keyword evidence="7" id="KW-1185">Reference proteome</keyword>
<dbReference type="Gene3D" id="3.80.10.10">
    <property type="entry name" value="Ribonuclease Inhibitor"/>
    <property type="match status" value="1"/>
</dbReference>
<dbReference type="PANTHER" id="PTHR47566">
    <property type="match status" value="1"/>
</dbReference>
<keyword evidence="1" id="KW-0433">Leucine-rich repeat</keyword>
<organism evidence="6 7">
    <name type="scientific">Faecalibacterium wellingii</name>
    <dbReference type="NCBI Taxonomy" id="2929491"/>
    <lineage>
        <taxon>Bacteria</taxon>
        <taxon>Bacillati</taxon>
        <taxon>Bacillota</taxon>
        <taxon>Clostridia</taxon>
        <taxon>Eubacteriales</taxon>
        <taxon>Oscillospiraceae</taxon>
        <taxon>Faecalibacterium</taxon>
    </lineage>
</organism>
<gene>
    <name evidence="6" type="ORF">RX402_02725</name>
</gene>
<dbReference type="Proteomes" id="UP001263246">
    <property type="component" value="Unassembled WGS sequence"/>
</dbReference>
<reference evidence="6 7" key="1">
    <citation type="submission" date="2023-10" db="EMBL/GenBank/DDBJ databases">
        <title>Host Genetic Regulation of Human Gut Microbial Structural Variation.</title>
        <authorList>
            <person name="Harmsen H.J.M."/>
        </authorList>
    </citation>
    <scope>NUCLEOTIDE SEQUENCE [LARGE SCALE GENOMIC DNA]</scope>
    <source>
        <strain evidence="6 7">HTF-F</strain>
    </source>
</reference>
<keyword evidence="4" id="KW-0812">Transmembrane</keyword>
<feature type="transmembrane region" description="Helical" evidence="4">
    <location>
        <begin position="421"/>
        <end position="443"/>
    </location>
</feature>
<evidence type="ECO:0000313" key="6">
    <source>
        <dbReference type="EMBL" id="MDU8687671.1"/>
    </source>
</evidence>
<feature type="region of interest" description="Disordered" evidence="3">
    <location>
        <begin position="385"/>
        <end position="415"/>
    </location>
</feature>
<dbReference type="InterPro" id="IPR032675">
    <property type="entry name" value="LRR_dom_sf"/>
</dbReference>
<dbReference type="PANTHER" id="PTHR47566:SF1">
    <property type="entry name" value="PROTEIN NUD1"/>
    <property type="match status" value="1"/>
</dbReference>
<accession>A0ABU3TWJ7</accession>
<dbReference type="RefSeq" id="WP_249238239.1">
    <property type="nucleotide sequence ID" value="NZ_CP094473.1"/>
</dbReference>
<dbReference type="EMBL" id="JAWHPR010000001">
    <property type="protein sequence ID" value="MDU8687671.1"/>
    <property type="molecule type" value="Genomic_DNA"/>
</dbReference>
<feature type="compositionally biased region" description="Gly residues" evidence="3">
    <location>
        <begin position="385"/>
        <end position="399"/>
    </location>
</feature>
<evidence type="ECO:0000256" key="5">
    <source>
        <dbReference type="SAM" id="SignalP"/>
    </source>
</evidence>
<evidence type="ECO:0000256" key="4">
    <source>
        <dbReference type="SAM" id="Phobius"/>
    </source>
</evidence>
<keyword evidence="5" id="KW-0732">Signal</keyword>
<evidence type="ECO:0000256" key="3">
    <source>
        <dbReference type="SAM" id="MobiDB-lite"/>
    </source>
</evidence>
<keyword evidence="2" id="KW-0677">Repeat</keyword>
<protein>
    <recommendedName>
        <fullName evidence="8">Leucine-rich repeat domain-containing protein</fullName>
    </recommendedName>
</protein>
<evidence type="ECO:0000256" key="1">
    <source>
        <dbReference type="ARBA" id="ARBA00022614"/>
    </source>
</evidence>
<proteinExistence type="predicted"/>
<dbReference type="SUPFAM" id="SSF52058">
    <property type="entry name" value="L domain-like"/>
    <property type="match status" value="1"/>
</dbReference>
<keyword evidence="4" id="KW-0472">Membrane</keyword>
<evidence type="ECO:0008006" key="8">
    <source>
        <dbReference type="Google" id="ProtNLM"/>
    </source>
</evidence>
<evidence type="ECO:0000256" key="2">
    <source>
        <dbReference type="ARBA" id="ARBA00022737"/>
    </source>
</evidence>
<comment type="caution">
    <text evidence="6">The sequence shown here is derived from an EMBL/GenBank/DDBJ whole genome shotgun (WGS) entry which is preliminary data.</text>
</comment>